<comment type="caution">
    <text evidence="2">The sequence shown here is derived from an EMBL/GenBank/DDBJ whole genome shotgun (WGS) entry which is preliminary data.</text>
</comment>
<name>A0A4C1SZY9_EUMVA</name>
<keyword evidence="3" id="KW-1185">Reference proteome</keyword>
<sequence>MNGPDNKCKRASRVTAAGRGETSHMHTLKVLLTNSASHVLFYTAAGADARTWPSAGPILGARHHDAISFTSRARPRRAK</sequence>
<reference evidence="2 3" key="1">
    <citation type="journal article" date="2019" name="Commun. Biol.">
        <title>The bagworm genome reveals a unique fibroin gene that provides high tensile strength.</title>
        <authorList>
            <person name="Kono N."/>
            <person name="Nakamura H."/>
            <person name="Ohtoshi R."/>
            <person name="Tomita M."/>
            <person name="Numata K."/>
            <person name="Arakawa K."/>
        </authorList>
    </citation>
    <scope>NUCLEOTIDE SEQUENCE [LARGE SCALE GENOMIC DNA]</scope>
</reference>
<gene>
    <name evidence="2" type="ORF">EVAR_92749_1</name>
</gene>
<dbReference type="AlphaFoldDB" id="A0A4C1SZY9"/>
<evidence type="ECO:0000313" key="2">
    <source>
        <dbReference type="EMBL" id="GBP06840.1"/>
    </source>
</evidence>
<feature type="region of interest" description="Disordered" evidence="1">
    <location>
        <begin position="1"/>
        <end position="21"/>
    </location>
</feature>
<protein>
    <submittedName>
        <fullName evidence="2">Uncharacterized protein</fullName>
    </submittedName>
</protein>
<evidence type="ECO:0000313" key="3">
    <source>
        <dbReference type="Proteomes" id="UP000299102"/>
    </source>
</evidence>
<organism evidence="2 3">
    <name type="scientific">Eumeta variegata</name>
    <name type="common">Bagworm moth</name>
    <name type="synonym">Eumeta japonica</name>
    <dbReference type="NCBI Taxonomy" id="151549"/>
    <lineage>
        <taxon>Eukaryota</taxon>
        <taxon>Metazoa</taxon>
        <taxon>Ecdysozoa</taxon>
        <taxon>Arthropoda</taxon>
        <taxon>Hexapoda</taxon>
        <taxon>Insecta</taxon>
        <taxon>Pterygota</taxon>
        <taxon>Neoptera</taxon>
        <taxon>Endopterygota</taxon>
        <taxon>Lepidoptera</taxon>
        <taxon>Glossata</taxon>
        <taxon>Ditrysia</taxon>
        <taxon>Tineoidea</taxon>
        <taxon>Psychidae</taxon>
        <taxon>Oiketicinae</taxon>
        <taxon>Eumeta</taxon>
    </lineage>
</organism>
<proteinExistence type="predicted"/>
<dbReference type="EMBL" id="BGZK01000023">
    <property type="protein sequence ID" value="GBP06840.1"/>
    <property type="molecule type" value="Genomic_DNA"/>
</dbReference>
<dbReference type="Proteomes" id="UP000299102">
    <property type="component" value="Unassembled WGS sequence"/>
</dbReference>
<accession>A0A4C1SZY9</accession>
<evidence type="ECO:0000256" key="1">
    <source>
        <dbReference type="SAM" id="MobiDB-lite"/>
    </source>
</evidence>